<dbReference type="RefSeq" id="WP_171475662.1">
    <property type="nucleotide sequence ID" value="NZ_CP053452.2"/>
</dbReference>
<gene>
    <name evidence="3" type="ORF">FTUN_8672</name>
</gene>
<feature type="compositionally biased region" description="Low complexity" evidence="1">
    <location>
        <begin position="182"/>
        <end position="199"/>
    </location>
</feature>
<dbReference type="PROSITE" id="PS51257">
    <property type="entry name" value="PROKAR_LIPOPROTEIN"/>
    <property type="match status" value="1"/>
</dbReference>
<feature type="region of interest" description="Disordered" evidence="1">
    <location>
        <begin position="133"/>
        <end position="209"/>
    </location>
</feature>
<dbReference type="AlphaFoldDB" id="A0A6M5Z6K1"/>
<dbReference type="Proteomes" id="UP000503447">
    <property type="component" value="Chromosome"/>
</dbReference>
<dbReference type="InterPro" id="IPR013229">
    <property type="entry name" value="PEGA"/>
</dbReference>
<keyword evidence="4" id="KW-1185">Reference proteome</keyword>
<evidence type="ECO:0000313" key="3">
    <source>
        <dbReference type="EMBL" id="QJX01034.1"/>
    </source>
</evidence>
<reference evidence="4" key="1">
    <citation type="submission" date="2020-05" db="EMBL/GenBank/DDBJ databases">
        <title>Frigoriglobus tundricola gen. nov., sp. nov., a psychrotolerant cellulolytic planctomycete of the family Gemmataceae with two divergent copies of 16S rRNA gene.</title>
        <authorList>
            <person name="Kulichevskaya I.S."/>
            <person name="Ivanova A.A."/>
            <person name="Naumoff D.G."/>
            <person name="Beletsky A.V."/>
            <person name="Rijpstra W.I.C."/>
            <person name="Sinninghe Damste J.S."/>
            <person name="Mardanov A.V."/>
            <person name="Ravin N.V."/>
            <person name="Dedysh S.N."/>
        </authorList>
    </citation>
    <scope>NUCLEOTIDE SEQUENCE [LARGE SCALE GENOMIC DNA]</scope>
    <source>
        <strain evidence="4">PL17</strain>
    </source>
</reference>
<name>A0A6M5Z6K1_9BACT</name>
<feature type="domain" description="PEGA" evidence="2">
    <location>
        <begin position="27"/>
        <end position="74"/>
    </location>
</feature>
<sequence length="209" mass="22472">MTTARTVRLLGALAVLTAGGCVDRKFIIESNVPNAQVYIDNKSIGAAPGYMAFDYYGYYTIRVVHPGYESVVKRQHVVAPWYAYPPFDFLAEVIWPFRIHDTRRYYIELHEAPQTRTDDILNAADALRQRGLALPPPERPAEPPPRAPKPPAVTPGSVIGPPVGPGPGPQTGPTVPGPAVPAPFGAAPAPGVVPSVQPGYTPPRSTYAQ</sequence>
<evidence type="ECO:0000256" key="1">
    <source>
        <dbReference type="SAM" id="MobiDB-lite"/>
    </source>
</evidence>
<accession>A0A6M5Z6K1</accession>
<dbReference type="Pfam" id="PF08308">
    <property type="entry name" value="PEGA"/>
    <property type="match status" value="1"/>
</dbReference>
<feature type="compositionally biased region" description="Pro residues" evidence="1">
    <location>
        <begin position="134"/>
        <end position="153"/>
    </location>
</feature>
<evidence type="ECO:0000259" key="2">
    <source>
        <dbReference type="Pfam" id="PF08308"/>
    </source>
</evidence>
<organism evidence="3 4">
    <name type="scientific">Frigoriglobus tundricola</name>
    <dbReference type="NCBI Taxonomy" id="2774151"/>
    <lineage>
        <taxon>Bacteria</taxon>
        <taxon>Pseudomonadati</taxon>
        <taxon>Planctomycetota</taxon>
        <taxon>Planctomycetia</taxon>
        <taxon>Gemmatales</taxon>
        <taxon>Gemmataceae</taxon>
        <taxon>Frigoriglobus</taxon>
    </lineage>
</organism>
<proteinExistence type="predicted"/>
<dbReference type="KEGG" id="ftj:FTUN_8672"/>
<feature type="compositionally biased region" description="Pro residues" evidence="1">
    <location>
        <begin position="162"/>
        <end position="181"/>
    </location>
</feature>
<dbReference type="EMBL" id="CP053452">
    <property type="protein sequence ID" value="QJX01034.1"/>
    <property type="molecule type" value="Genomic_DNA"/>
</dbReference>
<evidence type="ECO:0000313" key="4">
    <source>
        <dbReference type="Proteomes" id="UP000503447"/>
    </source>
</evidence>
<protein>
    <recommendedName>
        <fullName evidence="2">PEGA domain-containing protein</fullName>
    </recommendedName>
</protein>